<dbReference type="EMBL" id="CAJNOC010011195">
    <property type="protein sequence ID" value="CAF1146352.1"/>
    <property type="molecule type" value="Genomic_DNA"/>
</dbReference>
<evidence type="ECO:0000313" key="2">
    <source>
        <dbReference type="Proteomes" id="UP000663879"/>
    </source>
</evidence>
<dbReference type="Proteomes" id="UP000663879">
    <property type="component" value="Unassembled WGS sequence"/>
</dbReference>
<organism evidence="1 2">
    <name type="scientific">Brachionus calyciflorus</name>
    <dbReference type="NCBI Taxonomy" id="104777"/>
    <lineage>
        <taxon>Eukaryota</taxon>
        <taxon>Metazoa</taxon>
        <taxon>Spiralia</taxon>
        <taxon>Gnathifera</taxon>
        <taxon>Rotifera</taxon>
        <taxon>Eurotatoria</taxon>
        <taxon>Monogononta</taxon>
        <taxon>Pseudotrocha</taxon>
        <taxon>Ploima</taxon>
        <taxon>Brachionidae</taxon>
        <taxon>Brachionus</taxon>
    </lineage>
</organism>
<dbReference type="AlphaFoldDB" id="A0A814SCT1"/>
<feature type="non-terminal residue" evidence="1">
    <location>
        <position position="126"/>
    </location>
</feature>
<proteinExistence type="predicted"/>
<reference evidence="1" key="1">
    <citation type="submission" date="2021-02" db="EMBL/GenBank/DDBJ databases">
        <authorList>
            <person name="Nowell W R."/>
        </authorList>
    </citation>
    <scope>NUCLEOTIDE SEQUENCE</scope>
    <source>
        <strain evidence="1">Ploen Becks lab</strain>
    </source>
</reference>
<evidence type="ECO:0000313" key="1">
    <source>
        <dbReference type="EMBL" id="CAF1146352.1"/>
    </source>
</evidence>
<comment type="caution">
    <text evidence="1">The sequence shown here is derived from an EMBL/GenBank/DDBJ whole genome shotgun (WGS) entry which is preliminary data.</text>
</comment>
<protein>
    <submittedName>
        <fullName evidence="1">Uncharacterized protein</fullName>
    </submittedName>
</protein>
<accession>A0A814SCT1</accession>
<gene>
    <name evidence="1" type="ORF">OXX778_LOCUS23112</name>
</gene>
<keyword evidence="2" id="KW-1185">Reference proteome</keyword>
<name>A0A814SCT1_9BILA</name>
<sequence length="126" mass="14518">MEKKESKKNENDLNEALTRVLNILEMEHREDLINSEIFNQLLAAFSIDLESQIIPIGIAPDYVGVHLGPTYDDYDFKQLIKSFKNNQVLDPFYTLKILKDAKEKLEKLPNIHECLIEDPLESGCIV</sequence>